<feature type="compositionally biased region" description="Polar residues" evidence="1">
    <location>
        <begin position="40"/>
        <end position="52"/>
    </location>
</feature>
<name>A0A2T7BHE2_9BACT</name>
<protein>
    <recommendedName>
        <fullName evidence="4">VCBS repeat-containing protein</fullName>
    </recommendedName>
</protein>
<proteinExistence type="predicted"/>
<accession>A0A2T7BHE2</accession>
<reference evidence="2 3" key="1">
    <citation type="submission" date="2018-04" db="EMBL/GenBank/DDBJ databases">
        <title>Chitinophaga fuyangensis sp. nov., isolated from soil in a chemical factory.</title>
        <authorList>
            <person name="Chen K."/>
        </authorList>
    </citation>
    <scope>NUCLEOTIDE SEQUENCE [LARGE SCALE GENOMIC DNA]</scope>
    <source>
        <strain evidence="2 3">LY-1</strain>
    </source>
</reference>
<comment type="caution">
    <text evidence="2">The sequence shown here is derived from an EMBL/GenBank/DDBJ whole genome shotgun (WGS) entry which is preliminary data.</text>
</comment>
<dbReference type="AlphaFoldDB" id="A0A2T7BHE2"/>
<feature type="region of interest" description="Disordered" evidence="1">
    <location>
        <begin position="21"/>
        <end position="52"/>
    </location>
</feature>
<evidence type="ECO:0008006" key="4">
    <source>
        <dbReference type="Google" id="ProtNLM"/>
    </source>
</evidence>
<evidence type="ECO:0000256" key="1">
    <source>
        <dbReference type="SAM" id="MobiDB-lite"/>
    </source>
</evidence>
<dbReference type="EMBL" id="QCYK01000002">
    <property type="protein sequence ID" value="PUZ25696.1"/>
    <property type="molecule type" value="Genomic_DNA"/>
</dbReference>
<keyword evidence="3" id="KW-1185">Reference proteome</keyword>
<dbReference type="Proteomes" id="UP000244450">
    <property type="component" value="Unassembled WGS sequence"/>
</dbReference>
<sequence length="203" mass="22320">MRYVLVPLAGFVMACNSPVTKHNDQQTPAQGVPPAAAGDSSWSSGTPDNENVTQKLTFNREDYTIKAMGTRLAVVITAPGKQLPDSVSQPGFTGILYNAAIADLDHDHQPEIYAFTRSGGQDNYRSVFALAMRSGRSYPIKFTDLSPATNGYAGQDTFYIDNAQRRLVRQYPVTDSSSKRVTNATRTIKYSLVRNGDMYELKP</sequence>
<organism evidence="2 3">
    <name type="scientific">Chitinophaga parva</name>
    <dbReference type="NCBI Taxonomy" id="2169414"/>
    <lineage>
        <taxon>Bacteria</taxon>
        <taxon>Pseudomonadati</taxon>
        <taxon>Bacteroidota</taxon>
        <taxon>Chitinophagia</taxon>
        <taxon>Chitinophagales</taxon>
        <taxon>Chitinophagaceae</taxon>
        <taxon>Chitinophaga</taxon>
    </lineage>
</organism>
<gene>
    <name evidence="2" type="ORF">DCC81_15630</name>
</gene>
<evidence type="ECO:0000313" key="3">
    <source>
        <dbReference type="Proteomes" id="UP000244450"/>
    </source>
</evidence>
<evidence type="ECO:0000313" key="2">
    <source>
        <dbReference type="EMBL" id="PUZ25696.1"/>
    </source>
</evidence>
<dbReference type="PROSITE" id="PS51257">
    <property type="entry name" value="PROKAR_LIPOPROTEIN"/>
    <property type="match status" value="1"/>
</dbReference>